<reference evidence="1" key="1">
    <citation type="submission" date="2021-06" db="EMBL/GenBank/DDBJ databases">
        <authorList>
            <person name="Kallberg Y."/>
            <person name="Tangrot J."/>
            <person name="Rosling A."/>
        </authorList>
    </citation>
    <scope>NUCLEOTIDE SEQUENCE</scope>
    <source>
        <strain evidence="1">AZ414A</strain>
    </source>
</reference>
<gene>
    <name evidence="1" type="ORF">DEBURN_LOCUS10542</name>
</gene>
<accession>A0A9N9D7M5</accession>
<sequence length="48" mass="5328">VSNRVVKAVFSWSLVDTSTCQKPKARFKVKKKVKCPKVSSISAICDTE</sequence>
<protein>
    <submittedName>
        <fullName evidence="1">6155_t:CDS:1</fullName>
    </submittedName>
</protein>
<dbReference type="AlphaFoldDB" id="A0A9N9D7M5"/>
<evidence type="ECO:0000313" key="2">
    <source>
        <dbReference type="Proteomes" id="UP000789706"/>
    </source>
</evidence>
<dbReference type="Proteomes" id="UP000789706">
    <property type="component" value="Unassembled WGS sequence"/>
</dbReference>
<organism evidence="1 2">
    <name type="scientific">Diversispora eburnea</name>
    <dbReference type="NCBI Taxonomy" id="1213867"/>
    <lineage>
        <taxon>Eukaryota</taxon>
        <taxon>Fungi</taxon>
        <taxon>Fungi incertae sedis</taxon>
        <taxon>Mucoromycota</taxon>
        <taxon>Glomeromycotina</taxon>
        <taxon>Glomeromycetes</taxon>
        <taxon>Diversisporales</taxon>
        <taxon>Diversisporaceae</taxon>
        <taxon>Diversispora</taxon>
    </lineage>
</organism>
<feature type="non-terminal residue" evidence="1">
    <location>
        <position position="1"/>
    </location>
</feature>
<name>A0A9N9D7M5_9GLOM</name>
<evidence type="ECO:0000313" key="1">
    <source>
        <dbReference type="EMBL" id="CAG8625309.1"/>
    </source>
</evidence>
<comment type="caution">
    <text evidence="1">The sequence shown here is derived from an EMBL/GenBank/DDBJ whole genome shotgun (WGS) entry which is preliminary data.</text>
</comment>
<proteinExistence type="predicted"/>
<dbReference type="EMBL" id="CAJVPK010003262">
    <property type="protein sequence ID" value="CAG8625309.1"/>
    <property type="molecule type" value="Genomic_DNA"/>
</dbReference>
<keyword evidence="2" id="KW-1185">Reference proteome</keyword>